<evidence type="ECO:0000256" key="2">
    <source>
        <dbReference type="SAM" id="Phobius"/>
    </source>
</evidence>
<evidence type="ECO:0000256" key="1">
    <source>
        <dbReference type="SAM" id="MobiDB-lite"/>
    </source>
</evidence>
<evidence type="ECO:0000313" key="3">
    <source>
        <dbReference type="EMBL" id="CAD9105410.1"/>
    </source>
</evidence>
<organism evidence="3">
    <name type="scientific">Alexandrium catenella</name>
    <name type="common">Red tide dinoflagellate</name>
    <name type="synonym">Gonyaulax catenella</name>
    <dbReference type="NCBI Taxonomy" id="2925"/>
    <lineage>
        <taxon>Eukaryota</taxon>
        <taxon>Sar</taxon>
        <taxon>Alveolata</taxon>
        <taxon>Dinophyceae</taxon>
        <taxon>Gonyaulacales</taxon>
        <taxon>Pyrocystaceae</taxon>
        <taxon>Alexandrium</taxon>
    </lineage>
</organism>
<feature type="region of interest" description="Disordered" evidence="1">
    <location>
        <begin position="259"/>
        <end position="287"/>
    </location>
</feature>
<proteinExistence type="predicted"/>
<feature type="transmembrane region" description="Helical" evidence="2">
    <location>
        <begin position="57"/>
        <end position="75"/>
    </location>
</feature>
<dbReference type="AlphaFoldDB" id="A0A7S1PW66"/>
<dbReference type="EMBL" id="HBGE01016098">
    <property type="protein sequence ID" value="CAD9105410.1"/>
    <property type="molecule type" value="Transcribed_RNA"/>
</dbReference>
<feature type="compositionally biased region" description="Basic and acidic residues" evidence="1">
    <location>
        <begin position="277"/>
        <end position="287"/>
    </location>
</feature>
<reference evidence="3" key="1">
    <citation type="submission" date="2021-01" db="EMBL/GenBank/DDBJ databases">
        <authorList>
            <person name="Corre E."/>
            <person name="Pelletier E."/>
            <person name="Niang G."/>
            <person name="Scheremetjew M."/>
            <person name="Finn R."/>
            <person name="Kale V."/>
            <person name="Holt S."/>
            <person name="Cochrane G."/>
            <person name="Meng A."/>
            <person name="Brown T."/>
            <person name="Cohen L."/>
        </authorList>
    </citation>
    <scope>NUCLEOTIDE SEQUENCE</scope>
    <source>
        <strain evidence="3">OF101</strain>
    </source>
</reference>
<protein>
    <submittedName>
        <fullName evidence="3">Uncharacterized protein</fullName>
    </submittedName>
</protein>
<keyword evidence="2" id="KW-0812">Transmembrane</keyword>
<name>A0A7S1PW66_ALECA</name>
<keyword evidence="2" id="KW-1133">Transmembrane helix</keyword>
<sequence>MASMPQRGLLNTELSTEALWDIEDVEESSELLGPREAREAFCHAGLRRRFTVSLGRLGGLLSGAALAGVLVICLLRQGGGLGFSGTRDVGAKVGLSSEYSGLGSFLGIERPERANLTDAPEENLHDGNVCSDDEELFEELCYKQCRLLTDGEYPERTSSWSCWKGGASSKIFDEKVGSKIPYPCKDYDVAGDSMGNGCPHSPGACLEDEEIYLDVCYKKCSLLTNGAYPYRVAISTCCKEKGFGCLGFWNSMTDQDFSVGGGKGDGDKSTPSGMHSPLKELTEEATA</sequence>
<gene>
    <name evidence="3" type="ORF">ACAT0790_LOCUS9537</name>
</gene>
<accession>A0A7S1PW66</accession>
<keyword evidence="2" id="KW-0472">Membrane</keyword>